<dbReference type="RefSeq" id="WP_320756472.1">
    <property type="nucleotide sequence ID" value="NZ_JAWNGC010000004.1"/>
</dbReference>
<evidence type="ECO:0000256" key="5">
    <source>
        <dbReference type="ARBA" id="ARBA00023136"/>
    </source>
</evidence>
<feature type="domain" description="GtrA/DPMS transmembrane" evidence="7">
    <location>
        <begin position="29"/>
        <end position="155"/>
    </location>
</feature>
<sequence length="159" mass="18327">MMSKDCYHRFTRWILRGQTWREWATEIAQFCTVGLGAYIVNVGLFNLLAYSNVLHLPGDKSLTAKTISVTASVIFAWVANRLWTFREQRSSYKLREFLQFVAVNACGLLIELGCLVFSRYGLEMRTQLADNISSNIIGLIIGTGFRYVMYRYVIFRKVS</sequence>
<comment type="subcellular location">
    <subcellularLocation>
        <location evidence="1">Membrane</location>
        <topology evidence="1">Multi-pass membrane protein</topology>
    </subcellularLocation>
</comment>
<reference evidence="8" key="1">
    <citation type="submission" date="2023-10" db="EMBL/GenBank/DDBJ databases">
        <title>Whole Genome based description of the genera Actinobaculum and Actinotignum reveals a complex phylogenetic relationship within the species included in the genus Actinotignum.</title>
        <authorList>
            <person name="Jensen C.S."/>
            <person name="Dargis R."/>
            <person name="Kemp M."/>
            <person name="Christensen J.J."/>
        </authorList>
    </citation>
    <scope>NUCLEOTIDE SEQUENCE</scope>
    <source>
        <strain evidence="8">SLA_B511</strain>
    </source>
</reference>
<keyword evidence="5 6" id="KW-0472">Membrane</keyword>
<dbReference type="Proteomes" id="UP001281731">
    <property type="component" value="Unassembled WGS sequence"/>
</dbReference>
<accession>A0AAW9HTC6</accession>
<evidence type="ECO:0000256" key="4">
    <source>
        <dbReference type="ARBA" id="ARBA00022989"/>
    </source>
</evidence>
<gene>
    <name evidence="8" type="ORF">R6G80_04165</name>
</gene>
<dbReference type="PANTHER" id="PTHR38459">
    <property type="entry name" value="PROPHAGE BACTOPRENOL-LINKED GLUCOSE TRANSLOCASE HOMOLOG"/>
    <property type="match status" value="1"/>
</dbReference>
<evidence type="ECO:0000256" key="3">
    <source>
        <dbReference type="ARBA" id="ARBA00022692"/>
    </source>
</evidence>
<dbReference type="Pfam" id="PF04138">
    <property type="entry name" value="GtrA_DPMS_TM"/>
    <property type="match status" value="1"/>
</dbReference>
<evidence type="ECO:0000256" key="6">
    <source>
        <dbReference type="SAM" id="Phobius"/>
    </source>
</evidence>
<proteinExistence type="inferred from homology"/>
<feature type="transmembrane region" description="Helical" evidence="6">
    <location>
        <begin position="62"/>
        <end position="79"/>
    </location>
</feature>
<comment type="caution">
    <text evidence="8">The sequence shown here is derived from an EMBL/GenBank/DDBJ whole genome shotgun (WGS) entry which is preliminary data.</text>
</comment>
<evidence type="ECO:0000313" key="8">
    <source>
        <dbReference type="EMBL" id="MDY5154918.1"/>
    </source>
</evidence>
<evidence type="ECO:0000256" key="2">
    <source>
        <dbReference type="ARBA" id="ARBA00009399"/>
    </source>
</evidence>
<dbReference type="GO" id="GO:0000271">
    <property type="term" value="P:polysaccharide biosynthetic process"/>
    <property type="evidence" value="ECO:0007669"/>
    <property type="project" value="InterPro"/>
</dbReference>
<dbReference type="PANTHER" id="PTHR38459:SF1">
    <property type="entry name" value="PROPHAGE BACTOPRENOL-LINKED GLUCOSE TRANSLOCASE HOMOLOG"/>
    <property type="match status" value="1"/>
</dbReference>
<dbReference type="GO" id="GO:0005886">
    <property type="term" value="C:plasma membrane"/>
    <property type="evidence" value="ECO:0007669"/>
    <property type="project" value="TreeGrafter"/>
</dbReference>
<comment type="similarity">
    <text evidence="2">Belongs to the GtrA family.</text>
</comment>
<feature type="transmembrane region" description="Helical" evidence="6">
    <location>
        <begin position="100"/>
        <end position="120"/>
    </location>
</feature>
<name>A0AAW9HTC6_9ACTO</name>
<feature type="transmembrane region" description="Helical" evidence="6">
    <location>
        <begin position="27"/>
        <end position="50"/>
    </location>
</feature>
<evidence type="ECO:0000259" key="7">
    <source>
        <dbReference type="Pfam" id="PF04138"/>
    </source>
</evidence>
<protein>
    <submittedName>
        <fullName evidence="8">GtrA family protein</fullName>
    </submittedName>
</protein>
<dbReference type="InterPro" id="IPR051401">
    <property type="entry name" value="GtrA_CellWall_Glycosyl"/>
</dbReference>
<keyword evidence="4 6" id="KW-1133">Transmembrane helix</keyword>
<dbReference type="AlphaFoldDB" id="A0AAW9HTC6"/>
<feature type="transmembrane region" description="Helical" evidence="6">
    <location>
        <begin position="132"/>
        <end position="149"/>
    </location>
</feature>
<keyword evidence="3 6" id="KW-0812">Transmembrane</keyword>
<evidence type="ECO:0000313" key="9">
    <source>
        <dbReference type="Proteomes" id="UP001281731"/>
    </source>
</evidence>
<dbReference type="InterPro" id="IPR007267">
    <property type="entry name" value="GtrA_DPMS_TM"/>
</dbReference>
<dbReference type="EMBL" id="JAWNGC010000004">
    <property type="protein sequence ID" value="MDY5154918.1"/>
    <property type="molecule type" value="Genomic_DNA"/>
</dbReference>
<organism evidence="8 9">
    <name type="scientific">Actinotignum urinale</name>
    <dbReference type="NCBI Taxonomy" id="190146"/>
    <lineage>
        <taxon>Bacteria</taxon>
        <taxon>Bacillati</taxon>
        <taxon>Actinomycetota</taxon>
        <taxon>Actinomycetes</taxon>
        <taxon>Actinomycetales</taxon>
        <taxon>Actinomycetaceae</taxon>
        <taxon>Actinotignum</taxon>
    </lineage>
</organism>
<evidence type="ECO:0000256" key="1">
    <source>
        <dbReference type="ARBA" id="ARBA00004141"/>
    </source>
</evidence>